<dbReference type="GO" id="GO:0008113">
    <property type="term" value="F:peptide-methionine (S)-S-oxide reductase activity"/>
    <property type="evidence" value="ECO:0007669"/>
    <property type="project" value="UniProtKB-EC"/>
</dbReference>
<dbReference type="PANTHER" id="PTHR43774">
    <property type="entry name" value="PEPTIDE METHIONINE SULFOXIDE REDUCTASE"/>
    <property type="match status" value="1"/>
</dbReference>
<comment type="catalytic activity">
    <reaction evidence="3">
        <text>L-methionyl-[protein] + [thioredoxin]-disulfide + H2O = L-methionyl-(S)-S-oxide-[protein] + [thioredoxin]-dithiol</text>
        <dbReference type="Rhea" id="RHEA:14217"/>
        <dbReference type="Rhea" id="RHEA-COMP:10698"/>
        <dbReference type="Rhea" id="RHEA-COMP:10700"/>
        <dbReference type="Rhea" id="RHEA-COMP:12313"/>
        <dbReference type="Rhea" id="RHEA-COMP:12315"/>
        <dbReference type="ChEBI" id="CHEBI:15377"/>
        <dbReference type="ChEBI" id="CHEBI:16044"/>
        <dbReference type="ChEBI" id="CHEBI:29950"/>
        <dbReference type="ChEBI" id="CHEBI:44120"/>
        <dbReference type="ChEBI" id="CHEBI:50058"/>
        <dbReference type="EC" id="1.8.4.11"/>
    </reaction>
</comment>
<comment type="catalytic activity">
    <reaction evidence="4">
        <text>[thioredoxin]-disulfide + L-methionine + H2O = L-methionine (S)-S-oxide + [thioredoxin]-dithiol</text>
        <dbReference type="Rhea" id="RHEA:19993"/>
        <dbReference type="Rhea" id="RHEA-COMP:10698"/>
        <dbReference type="Rhea" id="RHEA-COMP:10700"/>
        <dbReference type="ChEBI" id="CHEBI:15377"/>
        <dbReference type="ChEBI" id="CHEBI:29950"/>
        <dbReference type="ChEBI" id="CHEBI:50058"/>
        <dbReference type="ChEBI" id="CHEBI:57844"/>
        <dbReference type="ChEBI" id="CHEBI:58772"/>
        <dbReference type="EC" id="1.8.4.11"/>
    </reaction>
</comment>
<keyword evidence="7" id="KW-1185">Reference proteome</keyword>
<organism evidence="6 7">
    <name type="scientific">Marinoscillum furvescens DSM 4134</name>
    <dbReference type="NCBI Taxonomy" id="1122208"/>
    <lineage>
        <taxon>Bacteria</taxon>
        <taxon>Pseudomonadati</taxon>
        <taxon>Bacteroidota</taxon>
        <taxon>Cytophagia</taxon>
        <taxon>Cytophagales</taxon>
        <taxon>Reichenbachiellaceae</taxon>
        <taxon>Marinoscillum</taxon>
    </lineage>
</organism>
<dbReference type="Proteomes" id="UP000256779">
    <property type="component" value="Unassembled WGS sequence"/>
</dbReference>
<keyword evidence="2" id="KW-0560">Oxidoreductase</keyword>
<dbReference type="EC" id="1.8.4.11" evidence="1"/>
<feature type="domain" description="Peptide methionine sulphoxide reductase MsrA" evidence="5">
    <location>
        <begin position="8"/>
        <end position="142"/>
    </location>
</feature>
<dbReference type="RefSeq" id="WP_115867887.1">
    <property type="nucleotide sequence ID" value="NZ_QREG01000007.1"/>
</dbReference>
<evidence type="ECO:0000256" key="2">
    <source>
        <dbReference type="ARBA" id="ARBA00023002"/>
    </source>
</evidence>
<evidence type="ECO:0000256" key="3">
    <source>
        <dbReference type="ARBA" id="ARBA00047806"/>
    </source>
</evidence>
<dbReference type="InterPro" id="IPR036509">
    <property type="entry name" value="Met_Sox_Rdtase_MsrA_sf"/>
</dbReference>
<evidence type="ECO:0000256" key="4">
    <source>
        <dbReference type="ARBA" id="ARBA00048782"/>
    </source>
</evidence>
<comment type="caution">
    <text evidence="6">The sequence shown here is derived from an EMBL/GenBank/DDBJ whole genome shotgun (WGS) entry which is preliminary data.</text>
</comment>
<evidence type="ECO:0000313" key="6">
    <source>
        <dbReference type="EMBL" id="RED99869.1"/>
    </source>
</evidence>
<dbReference type="AlphaFoldDB" id="A0A3D9L5G3"/>
<evidence type="ECO:0000313" key="7">
    <source>
        <dbReference type="Proteomes" id="UP000256779"/>
    </source>
</evidence>
<reference evidence="6 7" key="1">
    <citation type="submission" date="2018-07" db="EMBL/GenBank/DDBJ databases">
        <title>Genomic Encyclopedia of Type Strains, Phase IV (KMG-IV): sequencing the most valuable type-strain genomes for metagenomic binning, comparative biology and taxonomic classification.</title>
        <authorList>
            <person name="Goeker M."/>
        </authorList>
    </citation>
    <scope>NUCLEOTIDE SEQUENCE [LARGE SCALE GENOMIC DNA]</scope>
    <source>
        <strain evidence="6 7">DSM 4134</strain>
    </source>
</reference>
<dbReference type="PANTHER" id="PTHR43774:SF1">
    <property type="entry name" value="PEPTIDE METHIONINE SULFOXIDE REDUCTASE MSRA 2"/>
    <property type="match status" value="1"/>
</dbReference>
<dbReference type="SUPFAM" id="SSF55068">
    <property type="entry name" value="Peptide methionine sulfoxide reductase"/>
    <property type="match status" value="1"/>
</dbReference>
<proteinExistence type="predicted"/>
<evidence type="ECO:0000259" key="5">
    <source>
        <dbReference type="Pfam" id="PF01625"/>
    </source>
</evidence>
<dbReference type="EMBL" id="QREG01000007">
    <property type="protein sequence ID" value="RED99869.1"/>
    <property type="molecule type" value="Genomic_DNA"/>
</dbReference>
<name>A0A3D9L5G3_MARFU</name>
<dbReference type="InterPro" id="IPR002569">
    <property type="entry name" value="Met_Sox_Rdtase_MsrA_dom"/>
</dbReference>
<dbReference type="Pfam" id="PF01625">
    <property type="entry name" value="PMSR"/>
    <property type="match status" value="1"/>
</dbReference>
<evidence type="ECO:0000256" key="1">
    <source>
        <dbReference type="ARBA" id="ARBA00012502"/>
    </source>
</evidence>
<dbReference type="OrthoDB" id="4174719at2"/>
<dbReference type="Gene3D" id="3.30.1060.10">
    <property type="entry name" value="Peptide methionine sulphoxide reductase MsrA"/>
    <property type="match status" value="1"/>
</dbReference>
<sequence length="162" mass="18583">MIAPAIIGFGGGCHWCTEAVFESLKGVSLVEQGWIASGIPYNQYSEAVKVHYQPAIISLADLIAIHLYTHACTSNHSLRQKYRSAVYTTTPEQIRSCQKAITSCQTDFEQPIITKVLPLEHFRLNEEQYLHYYLSNPDKPFCQTYITPKLRKLRQKHDQHMK</sequence>
<protein>
    <recommendedName>
        <fullName evidence="1">peptide-methionine (S)-S-oxide reductase</fullName>
        <ecNumber evidence="1">1.8.4.11</ecNumber>
    </recommendedName>
</protein>
<accession>A0A3D9L5G3</accession>
<gene>
    <name evidence="6" type="ORF">C7460_107153</name>
</gene>